<sequence>MPTGAAKGFLWNNSPMRKSERAFLSMLPMIGSASTGIKDNAMPPKICLVTPEYPPLRWGGLARTALRVSEHLAGLGATVHVFHHRTVDGLPPLLDENRTTEYHGDIVVHEVTVGRETFPQGRALWDCPHTLTLQMLFESLEMLHREEGFDAFLSFFLYPTGFVAGLLAKREGRPHVACAVGNDVKKYVFSPEKTAACRSALENPDRLVFLAEDLLALADALVPIRDKSRVIYNSVVQGAARWPGPRKQGPFSVRAAGIFKHAKGLPYLIKAIAALRRTGEIVLDLAGETRPEEIPLRDALIDRYGLADVVRPHGVVPHEAMPEWLAQGDVFVLPSVSEGCPNVLMEAMAVGLPCVATRVGATTTLVEDGVSGLLVDWGEAGQLETALGRLRADPGLAAALGGQAARRMALFSPERERQEWEAVMREVVVW</sequence>
<keyword evidence="3" id="KW-1185">Reference proteome</keyword>
<dbReference type="Gene3D" id="3.40.50.2000">
    <property type="entry name" value="Glycogen Phosphorylase B"/>
    <property type="match status" value="2"/>
</dbReference>
<dbReference type="GO" id="GO:0016757">
    <property type="term" value="F:glycosyltransferase activity"/>
    <property type="evidence" value="ECO:0007669"/>
    <property type="project" value="TreeGrafter"/>
</dbReference>
<dbReference type="Pfam" id="PF13692">
    <property type="entry name" value="Glyco_trans_1_4"/>
    <property type="match status" value="1"/>
</dbReference>
<name>A0A4V0YQF9_9BACT</name>
<dbReference type="Proteomes" id="UP000293296">
    <property type="component" value="Chromosome"/>
</dbReference>
<organism evidence="2 3">
    <name type="scientific">Solidesulfovibrio carbinolicus</name>
    <dbReference type="NCBI Taxonomy" id="296842"/>
    <lineage>
        <taxon>Bacteria</taxon>
        <taxon>Pseudomonadati</taxon>
        <taxon>Thermodesulfobacteriota</taxon>
        <taxon>Desulfovibrionia</taxon>
        <taxon>Desulfovibrionales</taxon>
        <taxon>Desulfovibrionaceae</taxon>
        <taxon>Solidesulfovibrio</taxon>
    </lineage>
</organism>
<dbReference type="PANTHER" id="PTHR12526:SF631">
    <property type="entry name" value="BLL6306 PROTEIN"/>
    <property type="match status" value="1"/>
</dbReference>
<dbReference type="InterPro" id="IPR028098">
    <property type="entry name" value="Glyco_trans_4-like_N"/>
</dbReference>
<proteinExistence type="predicted"/>
<dbReference type="PANTHER" id="PTHR12526">
    <property type="entry name" value="GLYCOSYLTRANSFERASE"/>
    <property type="match status" value="1"/>
</dbReference>
<dbReference type="EMBL" id="CP026538">
    <property type="protein sequence ID" value="QAZ66162.1"/>
    <property type="molecule type" value="Genomic_DNA"/>
</dbReference>
<gene>
    <name evidence="2" type="ORF">C3Y92_02475</name>
</gene>
<dbReference type="AlphaFoldDB" id="A0A4V0YQF9"/>
<dbReference type="KEGG" id="dcb:C3Y92_02475"/>
<dbReference type="Pfam" id="PF13579">
    <property type="entry name" value="Glyco_trans_4_4"/>
    <property type="match status" value="1"/>
</dbReference>
<protein>
    <recommendedName>
        <fullName evidence="1">Glycosyltransferase subfamily 4-like N-terminal domain-containing protein</fullName>
    </recommendedName>
</protein>
<evidence type="ECO:0000259" key="1">
    <source>
        <dbReference type="Pfam" id="PF13579"/>
    </source>
</evidence>
<reference evidence="2 3" key="1">
    <citation type="submission" date="2018-02" db="EMBL/GenBank/DDBJ databases">
        <title>Genome sequence of Desulfovibrio carbinolicus DSM 3852.</title>
        <authorList>
            <person name="Wilbanks E."/>
            <person name="Skennerton C.T."/>
            <person name="Orphan V.J."/>
        </authorList>
    </citation>
    <scope>NUCLEOTIDE SEQUENCE [LARGE SCALE GENOMIC DNA]</scope>
    <source>
        <strain evidence="2 3">DSM 3852</strain>
    </source>
</reference>
<dbReference type="SUPFAM" id="SSF53756">
    <property type="entry name" value="UDP-Glycosyltransferase/glycogen phosphorylase"/>
    <property type="match status" value="1"/>
</dbReference>
<feature type="domain" description="Glycosyltransferase subfamily 4-like N-terminal" evidence="1">
    <location>
        <begin position="59"/>
        <end position="233"/>
    </location>
</feature>
<evidence type="ECO:0000313" key="2">
    <source>
        <dbReference type="EMBL" id="QAZ66162.1"/>
    </source>
</evidence>
<evidence type="ECO:0000313" key="3">
    <source>
        <dbReference type="Proteomes" id="UP000293296"/>
    </source>
</evidence>
<dbReference type="OrthoDB" id="267270at2"/>
<accession>A0A4V0YQF9</accession>